<dbReference type="Proteomes" id="UP000823775">
    <property type="component" value="Unassembled WGS sequence"/>
</dbReference>
<feature type="compositionally biased region" description="Low complexity" evidence="1">
    <location>
        <begin position="9"/>
        <end position="24"/>
    </location>
</feature>
<sequence>MTETTRRCSSLSPSPSKTNSSHESLLFPWISKQQPDPLEPSNPTTVAPPDYQHHRNHKPPQTTRRISDLNCKDLVASQKVFIDLVDNEAEHQDFGSRQDKVTPFEASMESMGRKIDRIRGFVVDLRNSSDVPPGFSESMSNSHSTPVHTVAPLTHSTSFIQNTQEGSSLYSLSLQRALDGLEGMGKGKERGDKPSGT</sequence>
<reference evidence="2 3" key="1">
    <citation type="journal article" date="2021" name="BMC Genomics">
        <title>Datura genome reveals duplications of psychoactive alkaloid biosynthetic genes and high mutation rate following tissue culture.</title>
        <authorList>
            <person name="Rajewski A."/>
            <person name="Carter-House D."/>
            <person name="Stajich J."/>
            <person name="Litt A."/>
        </authorList>
    </citation>
    <scope>NUCLEOTIDE SEQUENCE [LARGE SCALE GENOMIC DNA]</scope>
    <source>
        <strain evidence="2">AR-01</strain>
    </source>
</reference>
<evidence type="ECO:0000313" key="2">
    <source>
        <dbReference type="EMBL" id="MCD7464810.1"/>
    </source>
</evidence>
<keyword evidence="3" id="KW-1185">Reference proteome</keyword>
<organism evidence="2 3">
    <name type="scientific">Datura stramonium</name>
    <name type="common">Jimsonweed</name>
    <name type="synonym">Common thornapple</name>
    <dbReference type="NCBI Taxonomy" id="4076"/>
    <lineage>
        <taxon>Eukaryota</taxon>
        <taxon>Viridiplantae</taxon>
        <taxon>Streptophyta</taxon>
        <taxon>Embryophyta</taxon>
        <taxon>Tracheophyta</taxon>
        <taxon>Spermatophyta</taxon>
        <taxon>Magnoliopsida</taxon>
        <taxon>eudicotyledons</taxon>
        <taxon>Gunneridae</taxon>
        <taxon>Pentapetalae</taxon>
        <taxon>asterids</taxon>
        <taxon>lamiids</taxon>
        <taxon>Solanales</taxon>
        <taxon>Solanaceae</taxon>
        <taxon>Solanoideae</taxon>
        <taxon>Datureae</taxon>
        <taxon>Datura</taxon>
    </lineage>
</organism>
<evidence type="ECO:0000313" key="3">
    <source>
        <dbReference type="Proteomes" id="UP000823775"/>
    </source>
</evidence>
<name>A0ABS8T0E8_DATST</name>
<gene>
    <name evidence="2" type="ORF">HAX54_053444</name>
</gene>
<accession>A0ABS8T0E8</accession>
<comment type="caution">
    <text evidence="2">The sequence shown here is derived from an EMBL/GenBank/DDBJ whole genome shotgun (WGS) entry which is preliminary data.</text>
</comment>
<evidence type="ECO:0000256" key="1">
    <source>
        <dbReference type="SAM" id="MobiDB-lite"/>
    </source>
</evidence>
<feature type="region of interest" description="Disordered" evidence="1">
    <location>
        <begin position="1"/>
        <end position="68"/>
    </location>
</feature>
<proteinExistence type="predicted"/>
<dbReference type="EMBL" id="JACEIK010000995">
    <property type="protein sequence ID" value="MCD7464810.1"/>
    <property type="molecule type" value="Genomic_DNA"/>
</dbReference>
<protein>
    <submittedName>
        <fullName evidence="2">Uncharacterized protein</fullName>
    </submittedName>
</protein>